<dbReference type="InterPro" id="IPR050403">
    <property type="entry name" value="Myosin_RLC"/>
</dbReference>
<keyword evidence="1" id="KW-0677">Repeat</keyword>
<proteinExistence type="predicted"/>
<dbReference type="InterPro" id="IPR011992">
    <property type="entry name" value="EF-hand-dom_pair"/>
</dbReference>
<gene>
    <name evidence="4" type="ORF">VSP0166_LOCUS6569</name>
</gene>
<accession>A0A7S4I005</accession>
<dbReference type="GO" id="GO:0005509">
    <property type="term" value="F:calcium ion binding"/>
    <property type="evidence" value="ECO:0007669"/>
    <property type="project" value="InterPro"/>
</dbReference>
<name>A0A7S4I005_9EUKA</name>
<dbReference type="Gene3D" id="1.10.238.10">
    <property type="entry name" value="EF-hand"/>
    <property type="match status" value="2"/>
</dbReference>
<dbReference type="SUPFAM" id="SSF47473">
    <property type="entry name" value="EF-hand"/>
    <property type="match status" value="1"/>
</dbReference>
<evidence type="ECO:0000256" key="2">
    <source>
        <dbReference type="ARBA" id="ARBA00022837"/>
    </source>
</evidence>
<protein>
    <recommendedName>
        <fullName evidence="3">EF-hand domain-containing protein</fullName>
    </recommendedName>
</protein>
<feature type="domain" description="EF-hand" evidence="3">
    <location>
        <begin position="83"/>
        <end position="118"/>
    </location>
</feature>
<dbReference type="Pfam" id="PF13202">
    <property type="entry name" value="EF-hand_5"/>
    <property type="match status" value="1"/>
</dbReference>
<dbReference type="SMART" id="SM00054">
    <property type="entry name" value="EFh"/>
    <property type="match status" value="2"/>
</dbReference>
<dbReference type="PROSITE" id="PS50222">
    <property type="entry name" value="EF_HAND_2"/>
    <property type="match status" value="2"/>
</dbReference>
<dbReference type="Pfam" id="PF13499">
    <property type="entry name" value="EF-hand_7"/>
    <property type="match status" value="1"/>
</dbReference>
<sequence length="150" mass="16538">MSRRAARKAAQANDDDIVREAFGVFDTDKDGLLQPNEIATVVRALGKNPTQKEADEMAKEAGGPVGVDVVAKFCKKKFPKPSDQDRGMRAAFEALDKDGNGTIMEAELRQILTTLGEALSMHELDLIMREIETDAMGNVYYDTFVDKLVE</sequence>
<dbReference type="AlphaFoldDB" id="A0A7S4I005"/>
<dbReference type="PROSITE" id="PS00018">
    <property type="entry name" value="EF_HAND_1"/>
    <property type="match status" value="1"/>
</dbReference>
<evidence type="ECO:0000256" key="1">
    <source>
        <dbReference type="ARBA" id="ARBA00022737"/>
    </source>
</evidence>
<dbReference type="InterPro" id="IPR018247">
    <property type="entry name" value="EF_Hand_1_Ca_BS"/>
</dbReference>
<feature type="domain" description="EF-hand" evidence="3">
    <location>
        <begin position="13"/>
        <end position="48"/>
    </location>
</feature>
<dbReference type="EMBL" id="HBKP01009308">
    <property type="protein sequence ID" value="CAE2214422.1"/>
    <property type="molecule type" value="Transcribed_RNA"/>
</dbReference>
<organism evidence="4">
    <name type="scientific">Vannella robusta</name>
    <dbReference type="NCBI Taxonomy" id="1487602"/>
    <lineage>
        <taxon>Eukaryota</taxon>
        <taxon>Amoebozoa</taxon>
        <taxon>Discosea</taxon>
        <taxon>Flabellinia</taxon>
        <taxon>Vannellidae</taxon>
        <taxon>Vannella</taxon>
    </lineage>
</organism>
<dbReference type="InterPro" id="IPR002048">
    <property type="entry name" value="EF_hand_dom"/>
</dbReference>
<reference evidence="4" key="1">
    <citation type="submission" date="2021-01" db="EMBL/GenBank/DDBJ databases">
        <authorList>
            <person name="Corre E."/>
            <person name="Pelletier E."/>
            <person name="Niang G."/>
            <person name="Scheremetjew M."/>
            <person name="Finn R."/>
            <person name="Kale V."/>
            <person name="Holt S."/>
            <person name="Cochrane G."/>
            <person name="Meng A."/>
            <person name="Brown T."/>
            <person name="Cohen L."/>
        </authorList>
    </citation>
    <scope>NUCLEOTIDE SEQUENCE</scope>
    <source>
        <strain evidence="4">DIVA3 518/3/11/1/6</strain>
    </source>
</reference>
<keyword evidence="2" id="KW-0106">Calcium</keyword>
<dbReference type="PANTHER" id="PTHR23049">
    <property type="entry name" value="MYOSIN REGULATORY LIGHT CHAIN 2"/>
    <property type="match status" value="1"/>
</dbReference>
<evidence type="ECO:0000313" key="4">
    <source>
        <dbReference type="EMBL" id="CAE2214422.1"/>
    </source>
</evidence>
<evidence type="ECO:0000259" key="3">
    <source>
        <dbReference type="PROSITE" id="PS50222"/>
    </source>
</evidence>
<dbReference type="CDD" id="cd00051">
    <property type="entry name" value="EFh"/>
    <property type="match status" value="2"/>
</dbReference>
<dbReference type="FunFam" id="1.10.238.10:FF:000003">
    <property type="entry name" value="Calmodulin A"/>
    <property type="match status" value="1"/>
</dbReference>